<dbReference type="EMBL" id="JACAZF010000008">
    <property type="protein sequence ID" value="KAF7297530.1"/>
    <property type="molecule type" value="Genomic_DNA"/>
</dbReference>
<dbReference type="RefSeq" id="XP_037217889.1">
    <property type="nucleotide sequence ID" value="XM_037366477.1"/>
</dbReference>
<comment type="caution">
    <text evidence="1">The sequence shown here is derived from an EMBL/GenBank/DDBJ whole genome shotgun (WGS) entry which is preliminary data.</text>
</comment>
<accession>A0A8H6SDI0</accession>
<evidence type="ECO:0000313" key="2">
    <source>
        <dbReference type="Proteomes" id="UP000636479"/>
    </source>
</evidence>
<dbReference type="GeneID" id="59348993"/>
<proteinExistence type="predicted"/>
<protein>
    <submittedName>
        <fullName evidence="1">F-box domain-containing protein</fullName>
    </submittedName>
</protein>
<organism evidence="1 2">
    <name type="scientific">Mycena indigotica</name>
    <dbReference type="NCBI Taxonomy" id="2126181"/>
    <lineage>
        <taxon>Eukaryota</taxon>
        <taxon>Fungi</taxon>
        <taxon>Dikarya</taxon>
        <taxon>Basidiomycota</taxon>
        <taxon>Agaricomycotina</taxon>
        <taxon>Agaricomycetes</taxon>
        <taxon>Agaricomycetidae</taxon>
        <taxon>Agaricales</taxon>
        <taxon>Marasmiineae</taxon>
        <taxon>Mycenaceae</taxon>
        <taxon>Mycena</taxon>
    </lineage>
</organism>
<gene>
    <name evidence="1" type="ORF">MIND_00987200</name>
</gene>
<dbReference type="OrthoDB" id="3060100at2759"/>
<dbReference type="Proteomes" id="UP000636479">
    <property type="component" value="Unassembled WGS sequence"/>
</dbReference>
<reference evidence="1" key="1">
    <citation type="submission" date="2020-05" db="EMBL/GenBank/DDBJ databases">
        <title>Mycena genomes resolve the evolution of fungal bioluminescence.</title>
        <authorList>
            <person name="Tsai I.J."/>
        </authorList>
    </citation>
    <scope>NUCLEOTIDE SEQUENCE</scope>
    <source>
        <strain evidence="1">171206Taipei</strain>
    </source>
</reference>
<keyword evidence="2" id="KW-1185">Reference proteome</keyword>
<evidence type="ECO:0000313" key="1">
    <source>
        <dbReference type="EMBL" id="KAF7297530.1"/>
    </source>
</evidence>
<name>A0A8H6SDI0_9AGAR</name>
<sequence length="332" mass="37150">MVTQASGLKYLLFFTEAMRPPMPPPRAALDILPLELWDIVIASLVDPLVLAHVSQALNERCVRAASERASERPVEWARVRTGQLDYGRDVLRAVAHYVPLEALPLTDLSVELIVPQSISLTPQLGAQLFELYHIVSHAPRLHRLTVRFDAEVRWSNNGWQHIFVNRAMKTLCAILARAAARAPGPVIVDIRKPRLSGKPAVPFTCRPTDIAEWELDNATSRFNPPGRWTPRRLLQPKRLQVADGSTLTRCHDGTVALAPSVHPFGIICWARVHAGSHRCSLLALHEHNPNDEGLTHLGESTQRLFGMPLHNVLRKHSHLLVPEARLYGESME</sequence>
<dbReference type="AlphaFoldDB" id="A0A8H6SDI0"/>